<dbReference type="Pfam" id="PF13786">
    <property type="entry name" value="DUF4179"/>
    <property type="match status" value="1"/>
</dbReference>
<feature type="transmembrane region" description="Helical" evidence="1">
    <location>
        <begin position="49"/>
        <end position="67"/>
    </location>
</feature>
<evidence type="ECO:0000256" key="1">
    <source>
        <dbReference type="SAM" id="Phobius"/>
    </source>
</evidence>
<dbReference type="Gene3D" id="2.60.40.1630">
    <property type="entry name" value="bacillus anthracis domain"/>
    <property type="match status" value="1"/>
</dbReference>
<dbReference type="RefSeq" id="WP_027636734.1">
    <property type="nucleotide sequence ID" value="NZ_JBNONY010000014.1"/>
</dbReference>
<reference evidence="4 5" key="1">
    <citation type="submission" date="2016-01" db="EMBL/GenBank/DDBJ databases">
        <title>Characterization of the Clostridium difficile lineages that are prevalent in Hong Kong and China.</title>
        <authorList>
            <person name="Kwok J.S.-L."/>
            <person name="Lam W.-Y."/>
            <person name="Ip M."/>
            <person name="Chan T.-F."/>
            <person name="Hawkey P.M."/>
            <person name="Tsui S.K.-W."/>
        </authorList>
    </citation>
    <scope>NUCLEOTIDE SEQUENCE [LARGE SCALE GENOMIC DNA]</scope>
    <source>
        <strain evidence="4 5">300064</strain>
    </source>
</reference>
<dbReference type="AlphaFoldDB" id="A0A2S7F818"/>
<keyword evidence="1" id="KW-0812">Transmembrane</keyword>
<evidence type="ECO:0000313" key="5">
    <source>
        <dbReference type="Proteomes" id="UP000238081"/>
    </source>
</evidence>
<evidence type="ECO:0000259" key="3">
    <source>
        <dbReference type="Pfam" id="PF18705"/>
    </source>
</evidence>
<keyword evidence="1" id="KW-1133">Transmembrane helix</keyword>
<dbReference type="EMBL" id="LRDH01000122">
    <property type="protein sequence ID" value="PPV13384.1"/>
    <property type="molecule type" value="Genomic_DNA"/>
</dbReference>
<keyword evidence="1" id="KW-0472">Membrane</keyword>
<name>A0A2S7F818_CLOBU</name>
<dbReference type="InterPro" id="IPR025436">
    <property type="entry name" value="DUF4179"/>
</dbReference>
<feature type="domain" description="DUF5643" evidence="3">
    <location>
        <begin position="228"/>
        <end position="334"/>
    </location>
</feature>
<dbReference type="Pfam" id="PF18705">
    <property type="entry name" value="DUF5643"/>
    <property type="match status" value="1"/>
</dbReference>
<comment type="caution">
    <text evidence="4">The sequence shown here is derived from an EMBL/GenBank/DDBJ whole genome shotgun (WGS) entry which is preliminary data.</text>
</comment>
<dbReference type="Gene3D" id="2.60.40.1640">
    <property type="entry name" value="Conserved domain protein"/>
    <property type="match status" value="1"/>
</dbReference>
<evidence type="ECO:0000259" key="2">
    <source>
        <dbReference type="Pfam" id="PF13786"/>
    </source>
</evidence>
<gene>
    <name evidence="4" type="ORF">AWN73_16455</name>
</gene>
<proteinExistence type="predicted"/>
<organism evidence="4 5">
    <name type="scientific">Clostridium butyricum</name>
    <dbReference type="NCBI Taxonomy" id="1492"/>
    <lineage>
        <taxon>Bacteria</taxon>
        <taxon>Bacillati</taxon>
        <taxon>Bacillota</taxon>
        <taxon>Clostridia</taxon>
        <taxon>Eubacteriales</taxon>
        <taxon>Clostridiaceae</taxon>
        <taxon>Clostridium</taxon>
    </lineage>
</organism>
<evidence type="ECO:0008006" key="6">
    <source>
        <dbReference type="Google" id="ProtNLM"/>
    </source>
</evidence>
<protein>
    <recommendedName>
        <fullName evidence="6">DUF4179 domain-containing protein</fullName>
    </recommendedName>
</protein>
<accession>A0A2S7F818</accession>
<dbReference type="InterPro" id="IPR040680">
    <property type="entry name" value="DUF5643"/>
</dbReference>
<evidence type="ECO:0000313" key="4">
    <source>
        <dbReference type="EMBL" id="PPV13384.1"/>
    </source>
</evidence>
<sequence>MDKNIYEMLNDMNIDIDNYKKEEFNDFEKKKLKSKFRKSIKPQRKNRKGIAVAAAVVIVVGSIGLFGTDAGAEIMAKMSESISESIGIHKDLESYNTVVNKCITDNGITIQLNEVILDKSQNQLIISDTISSTNVLKENDSYDTNKTIYINNRKVKFTSGSGQSWKSGDYSYQSVYEYDLSSLKDMDLSGDLDIKIEYSKVMVNYKNPKRGKWVFEFKANGDALKIDTKEINLNNSFVLENGEKVILEKYTSNALGQNIFCKIENYNKNESYDVMLKGTDDLGNKVEFYLKRGSKDSMVLRYSNIDRNLEENAKELTLTPYAVKFPEQSGKMSNDFKQAGEEFNISLE</sequence>
<feature type="domain" description="DUF4179" evidence="2">
    <location>
        <begin position="44"/>
        <end position="131"/>
    </location>
</feature>
<dbReference type="Proteomes" id="UP000238081">
    <property type="component" value="Unassembled WGS sequence"/>
</dbReference>